<dbReference type="EMBL" id="BAABAE010000001">
    <property type="protein sequence ID" value="GAA3730034.1"/>
    <property type="molecule type" value="Genomic_DNA"/>
</dbReference>
<keyword evidence="2" id="KW-1185">Reference proteome</keyword>
<evidence type="ECO:0000313" key="2">
    <source>
        <dbReference type="Proteomes" id="UP001501004"/>
    </source>
</evidence>
<protein>
    <submittedName>
        <fullName evidence="1">Uncharacterized protein</fullName>
    </submittedName>
</protein>
<proteinExistence type="predicted"/>
<accession>A0ABP7F285</accession>
<gene>
    <name evidence="1" type="ORF">GCM10022239_03310</name>
</gene>
<reference evidence="2" key="1">
    <citation type="journal article" date="2019" name="Int. J. Syst. Evol. Microbiol.">
        <title>The Global Catalogue of Microorganisms (GCM) 10K type strain sequencing project: providing services to taxonomists for standard genome sequencing and annotation.</title>
        <authorList>
            <consortium name="The Broad Institute Genomics Platform"/>
            <consortium name="The Broad Institute Genome Sequencing Center for Infectious Disease"/>
            <person name="Wu L."/>
            <person name="Ma J."/>
        </authorList>
    </citation>
    <scope>NUCLEOTIDE SEQUENCE [LARGE SCALE GENOMIC DNA]</scope>
    <source>
        <strain evidence="2">JCM 16949</strain>
    </source>
</reference>
<evidence type="ECO:0000313" key="1">
    <source>
        <dbReference type="EMBL" id="GAA3730034.1"/>
    </source>
</evidence>
<dbReference type="Proteomes" id="UP001501004">
    <property type="component" value="Unassembled WGS sequence"/>
</dbReference>
<sequence length="86" mass="8800">MAIEKTTATTLVFTSADGRARADVSTQVDLAYMLDGGSTAVVSFPLTGLDQIETLLSAVAADGDVQALVVAATPVPEPEPEPEPTP</sequence>
<comment type="caution">
    <text evidence="1">The sequence shown here is derived from an EMBL/GenBank/DDBJ whole genome shotgun (WGS) entry which is preliminary data.</text>
</comment>
<name>A0ABP7F285_9MICO</name>
<dbReference type="RefSeq" id="WP_344753046.1">
    <property type="nucleotide sequence ID" value="NZ_BAABAE010000001.1"/>
</dbReference>
<organism evidence="1 2">
    <name type="scientific">Leifsonella bigeumensis</name>
    <dbReference type="NCBI Taxonomy" id="433643"/>
    <lineage>
        <taxon>Bacteria</taxon>
        <taxon>Bacillati</taxon>
        <taxon>Actinomycetota</taxon>
        <taxon>Actinomycetes</taxon>
        <taxon>Micrococcales</taxon>
        <taxon>Microbacteriaceae</taxon>
        <taxon>Leifsonella</taxon>
    </lineage>
</organism>